<keyword evidence="6" id="KW-0315">Glutamine amidotransferase</keyword>
<feature type="transmembrane region" description="Helical" evidence="4">
    <location>
        <begin position="12"/>
        <end position="33"/>
    </location>
</feature>
<dbReference type="GO" id="GO:0019172">
    <property type="term" value="F:glyoxalase III activity"/>
    <property type="evidence" value="ECO:0007669"/>
    <property type="project" value="TreeGrafter"/>
</dbReference>
<accession>A0A4Q8QHR3</accession>
<evidence type="ECO:0000256" key="4">
    <source>
        <dbReference type="SAM" id="Phobius"/>
    </source>
</evidence>
<dbReference type="CDD" id="cd03141">
    <property type="entry name" value="GATase1_Hsp31_like"/>
    <property type="match status" value="1"/>
</dbReference>
<evidence type="ECO:0000256" key="3">
    <source>
        <dbReference type="ARBA" id="ARBA00038493"/>
    </source>
</evidence>
<dbReference type="InterPro" id="IPR002818">
    <property type="entry name" value="DJ-1/PfpI"/>
</dbReference>
<evidence type="ECO:0000313" key="7">
    <source>
        <dbReference type="Proteomes" id="UP000291981"/>
    </source>
</evidence>
<proteinExistence type="inferred from homology"/>
<dbReference type="OrthoDB" id="9792284at2"/>
<dbReference type="EMBL" id="SGIU01000001">
    <property type="protein sequence ID" value="TAI48828.1"/>
    <property type="molecule type" value="Genomic_DNA"/>
</dbReference>
<dbReference type="RefSeq" id="WP_130609586.1">
    <property type="nucleotide sequence ID" value="NZ_SGIU01000001.1"/>
</dbReference>
<keyword evidence="4" id="KW-0472">Membrane</keyword>
<dbReference type="InterPro" id="IPR029062">
    <property type="entry name" value="Class_I_gatase-like"/>
</dbReference>
<keyword evidence="7" id="KW-1185">Reference proteome</keyword>
<dbReference type="SUPFAM" id="SSF52317">
    <property type="entry name" value="Class I glutamine amidotransferase-like"/>
    <property type="match status" value="1"/>
</dbReference>
<protein>
    <submittedName>
        <fullName evidence="6">Type 1 glutamine amidotransferase domain-containing protein</fullName>
    </submittedName>
</protein>
<evidence type="ECO:0000256" key="2">
    <source>
        <dbReference type="ARBA" id="ARBA00023239"/>
    </source>
</evidence>
<keyword evidence="2" id="KW-0456">Lyase</keyword>
<evidence type="ECO:0000259" key="5">
    <source>
        <dbReference type="Pfam" id="PF01965"/>
    </source>
</evidence>
<feature type="domain" description="DJ-1/PfpI" evidence="5">
    <location>
        <begin position="80"/>
        <end position="275"/>
    </location>
</feature>
<dbReference type="AlphaFoldDB" id="A0A4Q8QHR3"/>
<keyword evidence="6" id="KW-0808">Transferase</keyword>
<dbReference type="GO" id="GO:0016740">
    <property type="term" value="F:transferase activity"/>
    <property type="evidence" value="ECO:0007669"/>
    <property type="project" value="UniProtKB-KW"/>
</dbReference>
<dbReference type="Gene3D" id="3.40.50.880">
    <property type="match status" value="1"/>
</dbReference>
<comment type="similarity">
    <text evidence="3">Belongs to the peptidase C56 family. HSP31-like subfamily.</text>
</comment>
<keyword evidence="1" id="KW-0346">Stress response</keyword>
<dbReference type="GO" id="GO:0019243">
    <property type="term" value="P:methylglyoxal catabolic process to D-lactate via S-lactoyl-glutathione"/>
    <property type="evidence" value="ECO:0007669"/>
    <property type="project" value="TreeGrafter"/>
</dbReference>
<evidence type="ECO:0000313" key="6">
    <source>
        <dbReference type="EMBL" id="TAI48828.1"/>
    </source>
</evidence>
<evidence type="ECO:0000256" key="1">
    <source>
        <dbReference type="ARBA" id="ARBA00023016"/>
    </source>
</evidence>
<gene>
    <name evidence="6" type="ORF">EW142_03245</name>
</gene>
<comment type="caution">
    <text evidence="6">The sequence shown here is derived from an EMBL/GenBank/DDBJ whole genome shotgun (WGS) entry which is preliminary data.</text>
</comment>
<sequence>MFKKYKVLKWTLLSLSTLIIILVIFGFWFMGLIPPRSESLESTSVNDLPYLTENVIPVRGKILVVVTSTDTMGNSDKSTGYELSELARAYYVFQANGYEVDIASPKGGTPPVVIDDEDMGPFDYAFLNDTDAQRKVNQSIPVKEVNKETYEAVFFVGGKGAMFDFPENESIQNIIKTLYQSDKVVGAVCHGPAALVNVKLDNGQSILANKKVSSFTNDEELLLIPDAATIFPFLLQDKLTSQGAQFIEGPMYLDNISYDGNIVTGQNPWSVWSVAETMIRQLGHTPKLRTITDEENAVTILNTYHSEGSRMAKEQIEKMSQDTNRPIKRVLIAKHGIIAAMQGKIGQFFDLIGLVSFAKKMEERMAETP</sequence>
<dbReference type="PANTHER" id="PTHR48094">
    <property type="entry name" value="PROTEIN/NUCLEIC ACID DEGLYCASE DJ-1-RELATED"/>
    <property type="match status" value="1"/>
</dbReference>
<name>A0A4Q8QHR3_9FLAO</name>
<dbReference type="GO" id="GO:0005737">
    <property type="term" value="C:cytoplasm"/>
    <property type="evidence" value="ECO:0007669"/>
    <property type="project" value="TreeGrafter"/>
</dbReference>
<dbReference type="Proteomes" id="UP000291981">
    <property type="component" value="Unassembled WGS sequence"/>
</dbReference>
<reference evidence="6 7" key="1">
    <citation type="submission" date="2019-02" db="EMBL/GenBank/DDBJ databases">
        <title>Draft genome sequence of Muricauda sp. 176CP4-71.</title>
        <authorList>
            <person name="Park J.-S."/>
        </authorList>
    </citation>
    <scope>NUCLEOTIDE SEQUENCE [LARGE SCALE GENOMIC DNA]</scope>
    <source>
        <strain evidence="6 7">176CP4-71</strain>
    </source>
</reference>
<dbReference type="PANTHER" id="PTHR48094:SF11">
    <property type="entry name" value="GLUTATHIONE-INDEPENDENT GLYOXALASE HSP31-RELATED"/>
    <property type="match status" value="1"/>
</dbReference>
<dbReference type="Pfam" id="PF01965">
    <property type="entry name" value="DJ-1_PfpI"/>
    <property type="match status" value="1"/>
</dbReference>
<organism evidence="6 7">
    <name type="scientific">Flagellimonas allohymeniacidonis</name>
    <dbReference type="NCBI Taxonomy" id="2517819"/>
    <lineage>
        <taxon>Bacteria</taxon>
        <taxon>Pseudomonadati</taxon>
        <taxon>Bacteroidota</taxon>
        <taxon>Flavobacteriia</taxon>
        <taxon>Flavobacteriales</taxon>
        <taxon>Flavobacteriaceae</taxon>
        <taxon>Flagellimonas</taxon>
    </lineage>
</organism>
<dbReference type="InterPro" id="IPR050325">
    <property type="entry name" value="Prot/Nucl_acid_deglycase"/>
</dbReference>
<keyword evidence="4" id="KW-1133">Transmembrane helix</keyword>
<keyword evidence="4" id="KW-0812">Transmembrane</keyword>